<protein>
    <submittedName>
        <fullName evidence="1">Uncharacterized protein</fullName>
    </submittedName>
</protein>
<sequence length="99" mass="10775">MARRSRDANGADHKFPIRVKVRIPPTGLGTMLVEMDVWLRANLGVDCYGYGPATAAGMNATAYHFMSIDDAQTFLKAFPKLELAAGFVPPPSLTDGSYR</sequence>
<evidence type="ECO:0000313" key="2">
    <source>
        <dbReference type="Proteomes" id="UP000183987"/>
    </source>
</evidence>
<dbReference type="STRING" id="366533.SAMN05444339_102100"/>
<dbReference type="Proteomes" id="UP000183987">
    <property type="component" value="Unassembled WGS sequence"/>
</dbReference>
<evidence type="ECO:0000313" key="1">
    <source>
        <dbReference type="EMBL" id="SHE80095.1"/>
    </source>
</evidence>
<organism evidence="1 2">
    <name type="scientific">Loktanella atrilutea</name>
    <dbReference type="NCBI Taxonomy" id="366533"/>
    <lineage>
        <taxon>Bacteria</taxon>
        <taxon>Pseudomonadati</taxon>
        <taxon>Pseudomonadota</taxon>
        <taxon>Alphaproteobacteria</taxon>
        <taxon>Rhodobacterales</taxon>
        <taxon>Roseobacteraceae</taxon>
        <taxon>Loktanella</taxon>
    </lineage>
</organism>
<dbReference type="RefSeq" id="WP_072856260.1">
    <property type="nucleotide sequence ID" value="NZ_FQUE01000002.1"/>
</dbReference>
<keyword evidence="2" id="KW-1185">Reference proteome</keyword>
<proteinExistence type="predicted"/>
<dbReference type="EMBL" id="FQUE01000002">
    <property type="protein sequence ID" value="SHE80095.1"/>
    <property type="molecule type" value="Genomic_DNA"/>
</dbReference>
<accession>A0A1M4WFY5</accession>
<reference evidence="2" key="1">
    <citation type="submission" date="2016-11" db="EMBL/GenBank/DDBJ databases">
        <authorList>
            <person name="Varghese N."/>
            <person name="Submissions S."/>
        </authorList>
    </citation>
    <scope>NUCLEOTIDE SEQUENCE [LARGE SCALE GENOMIC DNA]</scope>
    <source>
        <strain evidence="2">DSM 29326</strain>
    </source>
</reference>
<name>A0A1M4WFY5_LOKAT</name>
<dbReference type="OrthoDB" id="9782620at2"/>
<dbReference type="AlphaFoldDB" id="A0A1M4WFY5"/>
<gene>
    <name evidence="1" type="ORF">SAMN05444339_102100</name>
</gene>